<sequence>MEHGQAELVGGKPVIFGQRKVRPRACLAVGKRHLRAFLRDVLENMGFVISECRTADELPLVLSTEFPDLILLGIGSDRIEPGRLLEILVREEFAGRVLAFGARESIIMAAVQQVGSEYGLAMLPPLRTPFAAETLRDRIAMLLPKEPAPRPAVHVGEALHAGWLELWYEPKFDACTLSRRGAEAHVRMRHPTWGVVPPAYFIPEPQDPHFRELSQFVIDRAIKDWHYLLEQQTSIDLSINLPAAFLIDPQAVRDLCRRMPSHPAFGGLTIEIESVEAIQNLDLLVQVAREVRFHNIGLAIDNVGANWPQLMGLEKFPFMKLKVDRQFVGGCANGPLKRTVCRHIVDVAKEYNVRTVAEGVESQADLIAVTELGFDLAQGHLFGKAMPLKQFAQSSFNHAPACVTSG</sequence>
<dbReference type="CDD" id="cd01948">
    <property type="entry name" value="EAL"/>
    <property type="match status" value="1"/>
</dbReference>
<gene>
    <name evidence="2" type="ORF">AB8Z38_18420</name>
</gene>
<dbReference type="PANTHER" id="PTHR33121">
    <property type="entry name" value="CYCLIC DI-GMP PHOSPHODIESTERASE PDEF"/>
    <property type="match status" value="1"/>
</dbReference>
<proteinExistence type="predicted"/>
<dbReference type="AlphaFoldDB" id="A0AB39XTH5"/>
<name>A0AB39XTH5_9BRAD</name>
<dbReference type="SMART" id="SM00052">
    <property type="entry name" value="EAL"/>
    <property type="match status" value="1"/>
</dbReference>
<dbReference type="RefSeq" id="WP_369726396.1">
    <property type="nucleotide sequence ID" value="NZ_CP165734.1"/>
</dbReference>
<dbReference type="PANTHER" id="PTHR33121:SF70">
    <property type="entry name" value="SIGNALING PROTEIN YKOW"/>
    <property type="match status" value="1"/>
</dbReference>
<protein>
    <submittedName>
        <fullName evidence="2">EAL domain-containing protein</fullName>
    </submittedName>
</protein>
<dbReference type="EMBL" id="CP165734">
    <property type="protein sequence ID" value="XDV61053.1"/>
    <property type="molecule type" value="Genomic_DNA"/>
</dbReference>
<dbReference type="PROSITE" id="PS50883">
    <property type="entry name" value="EAL"/>
    <property type="match status" value="1"/>
</dbReference>
<dbReference type="InterPro" id="IPR001633">
    <property type="entry name" value="EAL_dom"/>
</dbReference>
<organism evidence="2">
    <name type="scientific">Bradyrhizobium sp. LLZ17</name>
    <dbReference type="NCBI Taxonomy" id="3239388"/>
    <lineage>
        <taxon>Bacteria</taxon>
        <taxon>Pseudomonadati</taxon>
        <taxon>Pseudomonadota</taxon>
        <taxon>Alphaproteobacteria</taxon>
        <taxon>Hyphomicrobiales</taxon>
        <taxon>Nitrobacteraceae</taxon>
        <taxon>Bradyrhizobium</taxon>
    </lineage>
</organism>
<reference evidence="2" key="1">
    <citation type="submission" date="2024-08" db="EMBL/GenBank/DDBJ databases">
        <authorList>
            <person name="Chaddad Z."/>
            <person name="Lamrabet M."/>
            <person name="Bouhnik O."/>
            <person name="Alami S."/>
            <person name="Wipf D."/>
            <person name="Courty P.E."/>
            <person name="Missbah El Idrissi M."/>
        </authorList>
    </citation>
    <scope>NUCLEOTIDE SEQUENCE</scope>
    <source>
        <strain evidence="2">LLZ17</strain>
    </source>
</reference>
<evidence type="ECO:0000259" key="1">
    <source>
        <dbReference type="PROSITE" id="PS50883"/>
    </source>
</evidence>
<accession>A0AB39XTH5</accession>
<dbReference type="GO" id="GO:0071111">
    <property type="term" value="F:cyclic-guanylate-specific phosphodiesterase activity"/>
    <property type="evidence" value="ECO:0007669"/>
    <property type="project" value="InterPro"/>
</dbReference>
<dbReference type="SUPFAM" id="SSF141868">
    <property type="entry name" value="EAL domain-like"/>
    <property type="match status" value="1"/>
</dbReference>
<dbReference type="InterPro" id="IPR035919">
    <property type="entry name" value="EAL_sf"/>
</dbReference>
<dbReference type="InterPro" id="IPR050706">
    <property type="entry name" value="Cyclic-di-GMP_PDE-like"/>
</dbReference>
<evidence type="ECO:0000313" key="2">
    <source>
        <dbReference type="EMBL" id="XDV61053.1"/>
    </source>
</evidence>
<dbReference type="Gene3D" id="3.20.20.450">
    <property type="entry name" value="EAL domain"/>
    <property type="match status" value="1"/>
</dbReference>
<feature type="domain" description="EAL" evidence="1">
    <location>
        <begin position="148"/>
        <end position="399"/>
    </location>
</feature>
<dbReference type="Pfam" id="PF00563">
    <property type="entry name" value="EAL"/>
    <property type="match status" value="1"/>
</dbReference>